<proteinExistence type="predicted"/>
<feature type="compositionally biased region" description="Acidic residues" evidence="1">
    <location>
        <begin position="230"/>
        <end position="294"/>
    </location>
</feature>
<feature type="compositionally biased region" description="Acidic residues" evidence="1">
    <location>
        <begin position="151"/>
        <end position="196"/>
    </location>
</feature>
<gene>
    <name evidence="3" type="ORF">GQ26_0112450</name>
</gene>
<feature type="compositionally biased region" description="Basic residues" evidence="1">
    <location>
        <begin position="360"/>
        <end position="371"/>
    </location>
</feature>
<sequence length="440" mass="49016">QQTEAELSFPALCYRHHPHRRHNLDNASFQARHNSTLWYHRNIDRGQLRPRWCRRAPSESKSGRLTRGAAAATTDPAPSVTVSRSSPGSSPGAKSIHLTVKMSSSKLRQVTNSRSSRATASASTRHNIFTEDPVVHGKRSSRSNRNLKEISEDEEDDDLDEEDDDDVEEVDDSEDAAGEEEELDADGDLDMDDDETPQPAVSRRNNRQRLGLATTKSKPVKPVEQKEMELADDDDENEELSELDSDAEGEPEDTLLQDEEMIEAGEEEEEVDEDEEGIEEEEEDDGLGSDDDSTLDLTKLTKRQRGSLGTDFLQLPMEPQVKKHLTAEEHAMRRAEMARRRKNLSEKRNEEEKMDTINRLLKKQAPKRRGRVPVGELGGEATPDVGVEPEKADTTCIRWISTTEGCKVAVPTELLGTPASRPFGGFSGAVAPGSKLIEEV</sequence>
<accession>A0A093VQG2</accession>
<reference key="1">
    <citation type="journal article" date="2014" name="PLoS Genet.">
        <title>Signature Gene Expression Reveals Novel Clues to the Molecular Mechanisms of Dimorphic Transition in Penicillium marneffei.</title>
        <authorList>
            <person name="Yang E."/>
            <person name="Wang G."/>
            <person name="Cai J."/>
            <person name="Woo P.C."/>
            <person name="Lau S.K."/>
            <person name="Yuen K.-Y."/>
            <person name="Chow W.-N."/>
            <person name="Lin X."/>
        </authorList>
    </citation>
    <scope>NUCLEOTIDE SEQUENCE [LARGE SCALE GENOMIC DNA]</scope>
    <source>
        <strain>PM1</strain>
    </source>
</reference>
<evidence type="ECO:0000313" key="3">
    <source>
        <dbReference type="EMBL" id="KFX48876.1"/>
    </source>
</evidence>
<organism evidence="3">
    <name type="scientific">Talaromyces marneffei PM1</name>
    <dbReference type="NCBI Taxonomy" id="1077442"/>
    <lineage>
        <taxon>Eukaryota</taxon>
        <taxon>Fungi</taxon>
        <taxon>Dikarya</taxon>
        <taxon>Ascomycota</taxon>
        <taxon>Pezizomycotina</taxon>
        <taxon>Eurotiomycetes</taxon>
        <taxon>Eurotiomycetidae</taxon>
        <taxon>Eurotiales</taxon>
        <taxon>Trichocomaceae</taxon>
        <taxon>Talaromyces</taxon>
        <taxon>Talaromyces sect. Talaromyces</taxon>
    </lineage>
</organism>
<feature type="domain" description="INO80 complex subunit B-like conserved region" evidence="2">
    <location>
        <begin position="329"/>
        <end position="414"/>
    </location>
</feature>
<feature type="compositionally biased region" description="Low complexity" evidence="1">
    <location>
        <begin position="111"/>
        <end position="125"/>
    </location>
</feature>
<comment type="caution">
    <text evidence="3">The sequence shown here is derived from an EMBL/GenBank/DDBJ whole genome shotgun (WGS) entry which is preliminary data.</text>
</comment>
<name>A0A093VQG2_TALMA</name>
<feature type="non-terminal residue" evidence="3">
    <location>
        <position position="1"/>
    </location>
</feature>
<dbReference type="GO" id="GO:0006338">
    <property type="term" value="P:chromatin remodeling"/>
    <property type="evidence" value="ECO:0007669"/>
    <property type="project" value="InterPro"/>
</dbReference>
<evidence type="ECO:0000256" key="1">
    <source>
        <dbReference type="SAM" id="MobiDB-lite"/>
    </source>
</evidence>
<dbReference type="InterPro" id="IPR006880">
    <property type="entry name" value="INO80B_C"/>
</dbReference>
<feature type="region of interest" description="Disordered" evidence="1">
    <location>
        <begin position="332"/>
        <end position="391"/>
    </location>
</feature>
<reference evidence="3" key="2">
    <citation type="journal article" date="2014" name="PLoS Genet.">
        <title>Signature gene expression reveals novel clues to the molecular mechanisms of dimorphic transition in Penicillium marneffei.</title>
        <authorList>
            <person name="Yang E."/>
            <person name="Wang G."/>
            <person name="Cai J."/>
            <person name="Woo P.C."/>
            <person name="Lau S.K."/>
            <person name="Yuen K.-Y."/>
            <person name="Chow W.-N."/>
            <person name="Lin X."/>
        </authorList>
    </citation>
    <scope>NUCLEOTIDE SEQUENCE</scope>
    <source>
        <strain evidence="3">PM1</strain>
    </source>
</reference>
<feature type="compositionally biased region" description="Polar residues" evidence="1">
    <location>
        <begin position="101"/>
        <end position="110"/>
    </location>
</feature>
<dbReference type="PANTHER" id="PTHR21561:SF12">
    <property type="entry name" value="INO80 COMPLEX SUBUNIT B"/>
    <property type="match status" value="1"/>
</dbReference>
<feature type="compositionally biased region" description="Basic and acidic residues" evidence="1">
    <location>
        <begin position="332"/>
        <end position="356"/>
    </location>
</feature>
<dbReference type="PANTHER" id="PTHR21561">
    <property type="entry name" value="INO80 COMPLEX SUBUNIT B"/>
    <property type="match status" value="1"/>
</dbReference>
<dbReference type="Pfam" id="PF04795">
    <property type="entry name" value="PAPA-1"/>
    <property type="match status" value="1"/>
</dbReference>
<dbReference type="GO" id="GO:0031011">
    <property type="term" value="C:Ino80 complex"/>
    <property type="evidence" value="ECO:0007669"/>
    <property type="project" value="InterPro"/>
</dbReference>
<evidence type="ECO:0000259" key="2">
    <source>
        <dbReference type="SMART" id="SM01406"/>
    </source>
</evidence>
<dbReference type="InterPro" id="IPR029523">
    <property type="entry name" value="INO80B/Ies2"/>
</dbReference>
<feature type="region of interest" description="Disordered" evidence="1">
    <location>
        <begin position="54"/>
        <end position="320"/>
    </location>
</feature>
<protein>
    <submittedName>
        <fullName evidence="3">INO80 complex subunit 2</fullName>
    </submittedName>
</protein>
<dbReference type="AlphaFoldDB" id="A0A093VQG2"/>
<dbReference type="SMART" id="SM01406">
    <property type="entry name" value="PAPA-1"/>
    <property type="match status" value="1"/>
</dbReference>
<feature type="compositionally biased region" description="Low complexity" evidence="1">
    <location>
        <begin position="69"/>
        <end position="92"/>
    </location>
</feature>
<dbReference type="EMBL" id="JPOX01000011">
    <property type="protein sequence ID" value="KFX48876.1"/>
    <property type="molecule type" value="Genomic_DNA"/>
</dbReference>